<feature type="compositionally biased region" description="Low complexity" evidence="1">
    <location>
        <begin position="214"/>
        <end position="266"/>
    </location>
</feature>
<dbReference type="AlphaFoldDB" id="A0A077WNP7"/>
<accession>A0A077WNP7</accession>
<evidence type="ECO:0000313" key="3">
    <source>
        <dbReference type="EMBL" id="CDS08372.1"/>
    </source>
</evidence>
<organism evidence="3">
    <name type="scientific">Lichtheimia ramosa</name>
    <dbReference type="NCBI Taxonomy" id="688394"/>
    <lineage>
        <taxon>Eukaryota</taxon>
        <taxon>Fungi</taxon>
        <taxon>Fungi incertae sedis</taxon>
        <taxon>Mucoromycota</taxon>
        <taxon>Mucoromycotina</taxon>
        <taxon>Mucoromycetes</taxon>
        <taxon>Mucorales</taxon>
        <taxon>Lichtheimiaceae</taxon>
        <taxon>Lichtheimia</taxon>
    </lineage>
</organism>
<proteinExistence type="predicted"/>
<dbReference type="EMBL" id="LK023324">
    <property type="protein sequence ID" value="CDS08372.1"/>
    <property type="molecule type" value="Genomic_DNA"/>
</dbReference>
<evidence type="ECO:0000256" key="1">
    <source>
        <dbReference type="SAM" id="MobiDB-lite"/>
    </source>
</evidence>
<sequence length="306" mass="30812">MRSFLTIALATAALLQHVAAGGAPITLELVDATNFCTFLPPADSEDRNIARTEYKAEAFCMGSTPNANAAGKIADGFIQSAHFVATDDYIQVTGQIDPVKMNLDPNDEGGQYDIVMPVGAQCAGGWKHFVNLIEPSSRTFCLRCCHSKSDCNRGISEKGCQHIIPGDYSGPMDGSGPATGGGSGNNNPSPTTTSAPAPSGSPEKPSTLPEPITSNAVPSSSGSVSESASSSVAPSSSAAASSSSSAANAPSDAGNASQNPSGSSSSDNEDEKVAAQSVNDESGAMTLVPALGTAAAIIVASIQLIA</sequence>
<name>A0A077WNP7_9FUNG</name>
<protein>
    <submittedName>
        <fullName evidence="3">Uncharacterized protein</fullName>
    </submittedName>
</protein>
<feature type="chain" id="PRO_5001726295" evidence="2">
    <location>
        <begin position="21"/>
        <end position="306"/>
    </location>
</feature>
<reference evidence="3" key="1">
    <citation type="journal article" date="2014" name="Genome Announc.">
        <title>De novo whole-genome sequence and genome annotation of Lichtheimia ramosa.</title>
        <authorList>
            <person name="Linde J."/>
            <person name="Schwartze V."/>
            <person name="Binder U."/>
            <person name="Lass-Florl C."/>
            <person name="Voigt K."/>
            <person name="Horn F."/>
        </authorList>
    </citation>
    <scope>NUCLEOTIDE SEQUENCE</scope>
    <source>
        <strain evidence="3">JMRC FSU:6197</strain>
    </source>
</reference>
<keyword evidence="2" id="KW-0732">Signal</keyword>
<dbReference type="OrthoDB" id="3044029at2759"/>
<gene>
    <name evidence="3" type="ORF">LRAMOSA02320</name>
</gene>
<feature type="region of interest" description="Disordered" evidence="1">
    <location>
        <begin position="171"/>
        <end position="278"/>
    </location>
</feature>
<feature type="compositionally biased region" description="Low complexity" evidence="1">
    <location>
        <begin position="185"/>
        <end position="202"/>
    </location>
</feature>
<evidence type="ECO:0000256" key="2">
    <source>
        <dbReference type="SAM" id="SignalP"/>
    </source>
</evidence>
<feature type="signal peptide" evidence="2">
    <location>
        <begin position="1"/>
        <end position="20"/>
    </location>
</feature>